<dbReference type="InterPro" id="IPR036412">
    <property type="entry name" value="HAD-like_sf"/>
</dbReference>
<proteinExistence type="predicted"/>
<protein>
    <recommendedName>
        <fullName evidence="3">5' nucleotidase, deoxy (Pyrimidine), type C protein (NT5C)</fullName>
    </recommendedName>
</protein>
<dbReference type="AlphaFoldDB" id="A0A1I6E1R8"/>
<organism evidence="1 2">
    <name type="scientific">Desulfoscipio geothermicus DSM 3669</name>
    <dbReference type="NCBI Taxonomy" id="1121426"/>
    <lineage>
        <taxon>Bacteria</taxon>
        <taxon>Bacillati</taxon>
        <taxon>Bacillota</taxon>
        <taxon>Clostridia</taxon>
        <taxon>Eubacteriales</taxon>
        <taxon>Desulfallaceae</taxon>
        <taxon>Desulfoscipio</taxon>
    </lineage>
</organism>
<dbReference type="OrthoDB" id="2471595at2"/>
<sequence length="186" mass="20845">MSETLVGVDLCNTVADINGEIERYFNVRAETYPVCGIPNDFFSTPAGLAMFRNAAPFSCAARVLWNIAKAGCKIIYVTTRPGVAGSVTGQWLKANNFPSGQVAFVPRESKADFITGTGISCFFEDDPLVVNALMRTEMKFVFVKEWPYNTGLAGQKVIRFWDWRELMDWPFTKREIKQLFGVSAYP</sequence>
<gene>
    <name evidence="1" type="ORF">SAMN05660706_12342</name>
</gene>
<evidence type="ECO:0000313" key="2">
    <source>
        <dbReference type="Proteomes" id="UP000199584"/>
    </source>
</evidence>
<evidence type="ECO:0008006" key="3">
    <source>
        <dbReference type="Google" id="ProtNLM"/>
    </source>
</evidence>
<accession>A0A1I6E1R8</accession>
<dbReference type="Proteomes" id="UP000199584">
    <property type="component" value="Unassembled WGS sequence"/>
</dbReference>
<dbReference type="InterPro" id="IPR023214">
    <property type="entry name" value="HAD_sf"/>
</dbReference>
<keyword evidence="2" id="KW-1185">Reference proteome</keyword>
<dbReference type="SUPFAM" id="SSF56784">
    <property type="entry name" value="HAD-like"/>
    <property type="match status" value="1"/>
</dbReference>
<dbReference type="Gene3D" id="3.40.50.1000">
    <property type="entry name" value="HAD superfamily/HAD-like"/>
    <property type="match status" value="1"/>
</dbReference>
<name>A0A1I6E1R8_9FIRM</name>
<evidence type="ECO:0000313" key="1">
    <source>
        <dbReference type="EMBL" id="SFR11699.1"/>
    </source>
</evidence>
<reference evidence="2" key="1">
    <citation type="submission" date="2016-10" db="EMBL/GenBank/DDBJ databases">
        <authorList>
            <person name="Varghese N."/>
            <person name="Submissions S."/>
        </authorList>
    </citation>
    <scope>NUCLEOTIDE SEQUENCE [LARGE SCALE GENOMIC DNA]</scope>
    <source>
        <strain evidence="2">DSM 3669</strain>
    </source>
</reference>
<dbReference type="STRING" id="39060.SAMN05660706_12342"/>
<dbReference type="EMBL" id="FOYM01000023">
    <property type="protein sequence ID" value="SFR11699.1"/>
    <property type="molecule type" value="Genomic_DNA"/>
</dbReference>
<dbReference type="RefSeq" id="WP_131820649.1">
    <property type="nucleotide sequence ID" value="NZ_FOYM01000023.1"/>
</dbReference>